<dbReference type="EMBL" id="FZQA01000007">
    <property type="protein sequence ID" value="SNT75265.1"/>
    <property type="molecule type" value="Genomic_DNA"/>
</dbReference>
<dbReference type="Proteomes" id="UP000198346">
    <property type="component" value="Unassembled WGS sequence"/>
</dbReference>
<gene>
    <name evidence="2" type="ORF">SAMN06297382_2641</name>
</gene>
<evidence type="ECO:0000313" key="2">
    <source>
        <dbReference type="EMBL" id="SNT75265.1"/>
    </source>
</evidence>
<dbReference type="Pfam" id="PF18120">
    <property type="entry name" value="DUF5597"/>
    <property type="match status" value="1"/>
</dbReference>
<dbReference type="InterPro" id="IPR040719">
    <property type="entry name" value="DUF5597"/>
</dbReference>
<reference evidence="2 3" key="1">
    <citation type="submission" date="2017-07" db="EMBL/GenBank/DDBJ databases">
        <authorList>
            <person name="Sun Z.S."/>
            <person name="Albrecht U."/>
            <person name="Echele G."/>
            <person name="Lee C.C."/>
        </authorList>
    </citation>
    <scope>NUCLEOTIDE SEQUENCE [LARGE SCALE GENOMIC DNA]</scope>
    <source>
        <strain evidence="2 3">CGMCC 1.12710</strain>
    </source>
</reference>
<feature type="domain" description="DUF5597" evidence="1">
    <location>
        <begin position="2"/>
        <end position="62"/>
    </location>
</feature>
<proteinExistence type="predicted"/>
<dbReference type="AlphaFoldDB" id="A0A239PYD2"/>
<evidence type="ECO:0000259" key="1">
    <source>
        <dbReference type="Pfam" id="PF18120"/>
    </source>
</evidence>
<evidence type="ECO:0000313" key="3">
    <source>
        <dbReference type="Proteomes" id="UP000198346"/>
    </source>
</evidence>
<name>A0A239PYD2_9PROT</name>
<sequence>MLRLGEDEFLIAGKGIVVTFETVAGDERAGVESAWEGRFEAGRWIPGRRLNGDQTHQGRHIRLPPDQFGVQRVRLYRY</sequence>
<dbReference type="Gene3D" id="2.60.220.20">
    <property type="entry name" value="putative beta-Galactosidase from caulobacter crescentus"/>
    <property type="match status" value="1"/>
</dbReference>
<protein>
    <recommendedName>
        <fullName evidence="1">DUF5597 domain-containing protein</fullName>
    </recommendedName>
</protein>
<accession>A0A239PYD2</accession>
<keyword evidence="3" id="KW-1185">Reference proteome</keyword>
<organism evidence="2 3">
    <name type="scientific">Amphiplicatus metriothermophilus</name>
    <dbReference type="NCBI Taxonomy" id="1519374"/>
    <lineage>
        <taxon>Bacteria</taxon>
        <taxon>Pseudomonadati</taxon>
        <taxon>Pseudomonadota</taxon>
        <taxon>Alphaproteobacteria</taxon>
        <taxon>Parvularculales</taxon>
        <taxon>Parvularculaceae</taxon>
        <taxon>Amphiplicatus</taxon>
    </lineage>
</organism>